<evidence type="ECO:0000313" key="2">
    <source>
        <dbReference type="EMBL" id="MDR7094796.1"/>
    </source>
</evidence>
<evidence type="ECO:0000313" key="3">
    <source>
        <dbReference type="Proteomes" id="UP001265550"/>
    </source>
</evidence>
<protein>
    <submittedName>
        <fullName evidence="2">Small secreted protein</fullName>
    </submittedName>
</protein>
<reference evidence="2 3" key="1">
    <citation type="submission" date="2023-07" db="EMBL/GenBank/DDBJ databases">
        <title>Sorghum-associated microbial communities from plants grown in Nebraska, USA.</title>
        <authorList>
            <person name="Schachtman D."/>
        </authorList>
    </citation>
    <scope>NUCLEOTIDE SEQUENCE [LARGE SCALE GENOMIC DNA]</scope>
    <source>
        <strain evidence="2 3">BE240</strain>
    </source>
</reference>
<evidence type="ECO:0000256" key="1">
    <source>
        <dbReference type="SAM" id="SignalP"/>
    </source>
</evidence>
<gene>
    <name evidence="2" type="ORF">J2X09_002539</name>
</gene>
<name>A0ABU1VBD1_9BURK</name>
<keyword evidence="1" id="KW-0732">Signal</keyword>
<dbReference type="PROSITE" id="PS51257">
    <property type="entry name" value="PROKAR_LIPOPROTEIN"/>
    <property type="match status" value="1"/>
</dbReference>
<keyword evidence="3" id="KW-1185">Reference proteome</keyword>
<comment type="caution">
    <text evidence="2">The sequence shown here is derived from an EMBL/GenBank/DDBJ whole genome shotgun (WGS) entry which is preliminary data.</text>
</comment>
<feature type="signal peptide" evidence="1">
    <location>
        <begin position="1"/>
        <end position="18"/>
    </location>
</feature>
<proteinExistence type="predicted"/>
<accession>A0ABU1VBD1</accession>
<dbReference type="Proteomes" id="UP001265550">
    <property type="component" value="Unassembled WGS sequence"/>
</dbReference>
<sequence length="53" mass="5486">MKRIAVIAAAFALSLTLAACNTWSGVKQDAKEVGQAAGKGIERAGEKVQEVAK</sequence>
<feature type="chain" id="PRO_5047100692" evidence="1">
    <location>
        <begin position="19"/>
        <end position="53"/>
    </location>
</feature>
<dbReference type="RefSeq" id="WP_204733741.1">
    <property type="nucleotide sequence ID" value="NZ_JAVDWE010000006.1"/>
</dbReference>
<organism evidence="2 3">
    <name type="scientific">Hydrogenophaga laconesensis</name>
    <dbReference type="NCBI Taxonomy" id="1805971"/>
    <lineage>
        <taxon>Bacteria</taxon>
        <taxon>Pseudomonadati</taxon>
        <taxon>Pseudomonadota</taxon>
        <taxon>Betaproteobacteria</taxon>
        <taxon>Burkholderiales</taxon>
        <taxon>Comamonadaceae</taxon>
        <taxon>Hydrogenophaga</taxon>
    </lineage>
</organism>
<dbReference type="EMBL" id="JAVDWE010000006">
    <property type="protein sequence ID" value="MDR7094796.1"/>
    <property type="molecule type" value="Genomic_DNA"/>
</dbReference>